<organism evidence="1 2">
    <name type="scientific">Fimbriimonas ginsengisoli</name>
    <dbReference type="NCBI Taxonomy" id="1005039"/>
    <lineage>
        <taxon>Bacteria</taxon>
        <taxon>Bacillati</taxon>
        <taxon>Armatimonadota</taxon>
        <taxon>Fimbriimonadia</taxon>
        <taxon>Fimbriimonadales</taxon>
        <taxon>Fimbriimonadaceae</taxon>
        <taxon>Fimbriimonas</taxon>
    </lineage>
</organism>
<sequence>MATLDGSLWQFNLAKVIIVDVTDDYKLMQPPLPSDFYPVLREVWLPRHKLAETIHASDMMAGYLYDWHESPDTEHSPWYVGVVSADMAFAEPPPRHMPAA</sequence>
<dbReference type="AlphaFoldDB" id="A0A931LVS0"/>
<comment type="caution">
    <text evidence="1">The sequence shown here is derived from an EMBL/GenBank/DDBJ whole genome shotgun (WGS) entry which is preliminary data.</text>
</comment>
<reference evidence="1" key="1">
    <citation type="submission" date="2020-07" db="EMBL/GenBank/DDBJ databases">
        <title>Huge and variable diversity of episymbiotic CPR bacteria and DPANN archaea in groundwater ecosystems.</title>
        <authorList>
            <person name="He C.Y."/>
            <person name="Keren R."/>
            <person name="Whittaker M."/>
            <person name="Farag I.F."/>
            <person name="Doudna J."/>
            <person name="Cate J.H.D."/>
            <person name="Banfield J.F."/>
        </authorList>
    </citation>
    <scope>NUCLEOTIDE SEQUENCE</scope>
    <source>
        <strain evidence="1">NC_groundwater_17_Pr7_B-0.1um_64_12</strain>
    </source>
</reference>
<protein>
    <submittedName>
        <fullName evidence="1">Uncharacterized protein</fullName>
    </submittedName>
</protein>
<name>A0A931LVS0_FIMGI</name>
<proteinExistence type="predicted"/>
<evidence type="ECO:0000313" key="2">
    <source>
        <dbReference type="Proteomes" id="UP000727962"/>
    </source>
</evidence>
<gene>
    <name evidence="1" type="ORF">HYR64_08450</name>
</gene>
<dbReference type="EMBL" id="JACOSL010000052">
    <property type="protein sequence ID" value="MBI1757119.1"/>
    <property type="molecule type" value="Genomic_DNA"/>
</dbReference>
<accession>A0A931LVS0</accession>
<dbReference type="Proteomes" id="UP000727962">
    <property type="component" value="Unassembled WGS sequence"/>
</dbReference>
<evidence type="ECO:0000313" key="1">
    <source>
        <dbReference type="EMBL" id="MBI1757119.1"/>
    </source>
</evidence>